<keyword evidence="5" id="KW-0479">Metal-binding</keyword>
<dbReference type="InterPro" id="IPR013785">
    <property type="entry name" value="Aldolase_TIM"/>
</dbReference>
<name>A0A3B0RUG3_9ZZZZ</name>
<proteinExistence type="inferred from homology"/>
<dbReference type="HAMAP" id="MF_00097">
    <property type="entry name" value="TMP_synthase"/>
    <property type="match status" value="1"/>
</dbReference>
<dbReference type="NCBIfam" id="TIGR00693">
    <property type="entry name" value="thiE"/>
    <property type="match status" value="1"/>
</dbReference>
<dbReference type="GO" id="GO:0009229">
    <property type="term" value="P:thiamine diphosphate biosynthetic process"/>
    <property type="evidence" value="ECO:0007669"/>
    <property type="project" value="UniProtKB-UniPathway"/>
</dbReference>
<keyword evidence="6" id="KW-0460">Magnesium</keyword>
<dbReference type="PANTHER" id="PTHR20857:SF15">
    <property type="entry name" value="THIAMINE-PHOSPHATE SYNTHASE"/>
    <property type="match status" value="1"/>
</dbReference>
<sequence length="208" mass="22087">MASTQLYLITPPDFNPDDFARDLTAALDGGPVASVQLRLKDAADAEIIRAANILMPICHAREVAFIINDRPDLARKAGADGVHVGQDDMSYKDAREIMGNSGIVGVTCKDSRHLSMVAAEQGADYVAFGAFFPTDTKQNTSPADKAILTWWGEIFEIPSVAIGGITVDNAGELITAGADFLAVSGGVWNYAAGPKAAVQKFNELFSKP</sequence>
<dbReference type="InterPro" id="IPR022998">
    <property type="entry name" value="ThiamineP_synth_TenI"/>
</dbReference>
<accession>A0A3B0RUG3</accession>
<comment type="cofactor">
    <cofactor evidence="1">
        <name>Mg(2+)</name>
        <dbReference type="ChEBI" id="CHEBI:18420"/>
    </cofactor>
</comment>
<dbReference type="GO" id="GO:0004789">
    <property type="term" value="F:thiamine-phosphate diphosphorylase activity"/>
    <property type="evidence" value="ECO:0007669"/>
    <property type="project" value="UniProtKB-EC"/>
</dbReference>
<feature type="domain" description="Thiamine phosphate synthase/TenI" evidence="11">
    <location>
        <begin position="6"/>
        <end position="186"/>
    </location>
</feature>
<comment type="catalytic activity">
    <reaction evidence="10">
        <text>2-[(2R,5Z)-2-carboxy-4-methylthiazol-5(2H)-ylidene]ethyl phosphate + 4-amino-2-methyl-5-(diphosphooxymethyl)pyrimidine + 2 H(+) = thiamine phosphate + CO2 + diphosphate</text>
        <dbReference type="Rhea" id="RHEA:47844"/>
        <dbReference type="ChEBI" id="CHEBI:15378"/>
        <dbReference type="ChEBI" id="CHEBI:16526"/>
        <dbReference type="ChEBI" id="CHEBI:33019"/>
        <dbReference type="ChEBI" id="CHEBI:37575"/>
        <dbReference type="ChEBI" id="CHEBI:57841"/>
        <dbReference type="ChEBI" id="CHEBI:62899"/>
        <dbReference type="EC" id="2.5.1.3"/>
    </reaction>
</comment>
<dbReference type="UniPathway" id="UPA00060">
    <property type="reaction ID" value="UER00141"/>
</dbReference>
<keyword evidence="7" id="KW-0784">Thiamine biosynthesis</keyword>
<dbReference type="GO" id="GO:0046872">
    <property type="term" value="F:metal ion binding"/>
    <property type="evidence" value="ECO:0007669"/>
    <property type="project" value="UniProtKB-KW"/>
</dbReference>
<dbReference type="EMBL" id="UOEJ01000063">
    <property type="protein sequence ID" value="VAV94781.1"/>
    <property type="molecule type" value="Genomic_DNA"/>
</dbReference>
<evidence type="ECO:0000259" key="11">
    <source>
        <dbReference type="Pfam" id="PF02581"/>
    </source>
</evidence>
<evidence type="ECO:0000256" key="10">
    <source>
        <dbReference type="ARBA" id="ARBA00047883"/>
    </source>
</evidence>
<protein>
    <recommendedName>
        <fullName evidence="3">thiamine phosphate synthase</fullName>
        <ecNumber evidence="3">2.5.1.3</ecNumber>
    </recommendedName>
</protein>
<evidence type="ECO:0000256" key="9">
    <source>
        <dbReference type="ARBA" id="ARBA00047851"/>
    </source>
</evidence>
<dbReference type="PANTHER" id="PTHR20857">
    <property type="entry name" value="THIAMINE-PHOSPHATE PYROPHOSPHORYLASE"/>
    <property type="match status" value="1"/>
</dbReference>
<reference evidence="12" key="1">
    <citation type="submission" date="2018-06" db="EMBL/GenBank/DDBJ databases">
        <authorList>
            <person name="Zhirakovskaya E."/>
        </authorList>
    </citation>
    <scope>NUCLEOTIDE SEQUENCE</scope>
</reference>
<dbReference type="InterPro" id="IPR036206">
    <property type="entry name" value="ThiamineP_synth_sf"/>
</dbReference>
<dbReference type="EC" id="2.5.1.3" evidence="3"/>
<gene>
    <name evidence="12" type="ORF">MNBD_ALPHA01-641</name>
</gene>
<evidence type="ECO:0000256" key="2">
    <source>
        <dbReference type="ARBA" id="ARBA00005165"/>
    </source>
</evidence>
<dbReference type="GO" id="GO:0009228">
    <property type="term" value="P:thiamine biosynthetic process"/>
    <property type="evidence" value="ECO:0007669"/>
    <property type="project" value="UniProtKB-KW"/>
</dbReference>
<evidence type="ECO:0000256" key="1">
    <source>
        <dbReference type="ARBA" id="ARBA00001946"/>
    </source>
</evidence>
<comment type="pathway">
    <text evidence="2">Cofactor biosynthesis; thiamine diphosphate biosynthesis; thiamine phosphate from 4-amino-2-methyl-5-diphosphomethylpyrimidine and 4-methyl-5-(2-phosphoethyl)-thiazole: step 1/1.</text>
</comment>
<keyword evidence="4 12" id="KW-0808">Transferase</keyword>
<dbReference type="Gene3D" id="3.20.20.70">
    <property type="entry name" value="Aldolase class I"/>
    <property type="match status" value="1"/>
</dbReference>
<dbReference type="SUPFAM" id="SSF51391">
    <property type="entry name" value="Thiamin phosphate synthase"/>
    <property type="match status" value="1"/>
</dbReference>
<dbReference type="GO" id="GO:0005737">
    <property type="term" value="C:cytoplasm"/>
    <property type="evidence" value="ECO:0007669"/>
    <property type="project" value="TreeGrafter"/>
</dbReference>
<evidence type="ECO:0000256" key="6">
    <source>
        <dbReference type="ARBA" id="ARBA00022842"/>
    </source>
</evidence>
<evidence type="ECO:0000256" key="8">
    <source>
        <dbReference type="ARBA" id="ARBA00047334"/>
    </source>
</evidence>
<dbReference type="AlphaFoldDB" id="A0A3B0RUG3"/>
<comment type="catalytic activity">
    <reaction evidence="8">
        <text>4-methyl-5-(2-phosphooxyethyl)-thiazole + 4-amino-2-methyl-5-(diphosphooxymethyl)pyrimidine + H(+) = thiamine phosphate + diphosphate</text>
        <dbReference type="Rhea" id="RHEA:22328"/>
        <dbReference type="ChEBI" id="CHEBI:15378"/>
        <dbReference type="ChEBI" id="CHEBI:33019"/>
        <dbReference type="ChEBI" id="CHEBI:37575"/>
        <dbReference type="ChEBI" id="CHEBI:57841"/>
        <dbReference type="ChEBI" id="CHEBI:58296"/>
        <dbReference type="EC" id="2.5.1.3"/>
    </reaction>
</comment>
<evidence type="ECO:0000256" key="7">
    <source>
        <dbReference type="ARBA" id="ARBA00022977"/>
    </source>
</evidence>
<dbReference type="Pfam" id="PF02581">
    <property type="entry name" value="TMP-TENI"/>
    <property type="match status" value="1"/>
</dbReference>
<dbReference type="CDD" id="cd00564">
    <property type="entry name" value="TMP_TenI"/>
    <property type="match status" value="1"/>
</dbReference>
<comment type="catalytic activity">
    <reaction evidence="9">
        <text>2-(2-carboxy-4-methylthiazol-5-yl)ethyl phosphate + 4-amino-2-methyl-5-(diphosphooxymethyl)pyrimidine + 2 H(+) = thiamine phosphate + CO2 + diphosphate</text>
        <dbReference type="Rhea" id="RHEA:47848"/>
        <dbReference type="ChEBI" id="CHEBI:15378"/>
        <dbReference type="ChEBI" id="CHEBI:16526"/>
        <dbReference type="ChEBI" id="CHEBI:33019"/>
        <dbReference type="ChEBI" id="CHEBI:37575"/>
        <dbReference type="ChEBI" id="CHEBI:57841"/>
        <dbReference type="ChEBI" id="CHEBI:62890"/>
        <dbReference type="EC" id="2.5.1.3"/>
    </reaction>
</comment>
<organism evidence="12">
    <name type="scientific">hydrothermal vent metagenome</name>
    <dbReference type="NCBI Taxonomy" id="652676"/>
    <lineage>
        <taxon>unclassified sequences</taxon>
        <taxon>metagenomes</taxon>
        <taxon>ecological metagenomes</taxon>
    </lineage>
</organism>
<evidence type="ECO:0000256" key="5">
    <source>
        <dbReference type="ARBA" id="ARBA00022723"/>
    </source>
</evidence>
<evidence type="ECO:0000313" key="12">
    <source>
        <dbReference type="EMBL" id="VAV94781.1"/>
    </source>
</evidence>
<evidence type="ECO:0000256" key="4">
    <source>
        <dbReference type="ARBA" id="ARBA00022679"/>
    </source>
</evidence>
<evidence type="ECO:0000256" key="3">
    <source>
        <dbReference type="ARBA" id="ARBA00012830"/>
    </source>
</evidence>
<dbReference type="InterPro" id="IPR034291">
    <property type="entry name" value="TMP_synthase"/>
</dbReference>